<accession>A0A7S1SCT2</accession>
<organism evidence="5">
    <name type="scientific">Alexandrium catenella</name>
    <name type="common">Red tide dinoflagellate</name>
    <name type="synonym">Gonyaulax catenella</name>
    <dbReference type="NCBI Taxonomy" id="2925"/>
    <lineage>
        <taxon>Eukaryota</taxon>
        <taxon>Sar</taxon>
        <taxon>Alveolata</taxon>
        <taxon>Dinophyceae</taxon>
        <taxon>Gonyaulacales</taxon>
        <taxon>Pyrocystaceae</taxon>
        <taxon>Alexandrium</taxon>
    </lineage>
</organism>
<evidence type="ECO:0000313" key="5">
    <source>
        <dbReference type="EMBL" id="CAD9190555.1"/>
    </source>
</evidence>
<dbReference type="AlphaFoldDB" id="A0A7S1SCT2"/>
<dbReference type="Gene3D" id="3.40.47.10">
    <property type="match status" value="1"/>
</dbReference>
<dbReference type="InterPro" id="IPR014031">
    <property type="entry name" value="Ketoacyl_synth_C"/>
</dbReference>
<evidence type="ECO:0000256" key="1">
    <source>
        <dbReference type="ARBA" id="ARBA00022450"/>
    </source>
</evidence>
<dbReference type="PROSITE" id="PS52004">
    <property type="entry name" value="KS3_2"/>
    <property type="match status" value="1"/>
</dbReference>
<evidence type="ECO:0000256" key="3">
    <source>
        <dbReference type="SAM" id="SignalP"/>
    </source>
</evidence>
<gene>
    <name evidence="5" type="ORF">ACAT0790_LOCUS67330</name>
</gene>
<dbReference type="GO" id="GO:0004312">
    <property type="term" value="F:fatty acid synthase activity"/>
    <property type="evidence" value="ECO:0007669"/>
    <property type="project" value="TreeGrafter"/>
</dbReference>
<dbReference type="EMBL" id="HBGE01112904">
    <property type="protein sequence ID" value="CAD9190555.1"/>
    <property type="molecule type" value="Transcribed_RNA"/>
</dbReference>
<dbReference type="CDD" id="cd02859">
    <property type="entry name" value="E_set_AMPKbeta_like_N"/>
    <property type="match status" value="1"/>
</dbReference>
<feature type="chain" id="PRO_5030632740" description="Ketosynthase family 3 (KS3) domain-containing protein" evidence="3">
    <location>
        <begin position="18"/>
        <end position="682"/>
    </location>
</feature>
<dbReference type="PANTHER" id="PTHR43775">
    <property type="entry name" value="FATTY ACID SYNTHASE"/>
    <property type="match status" value="1"/>
</dbReference>
<keyword evidence="3" id="KW-0732">Signal</keyword>
<dbReference type="SUPFAM" id="SSF53901">
    <property type="entry name" value="Thiolase-like"/>
    <property type="match status" value="1"/>
</dbReference>
<keyword evidence="2" id="KW-0597">Phosphoprotein</keyword>
<sequence length="682" mass="74360">MAMCMGIAMTLTPLTWIHRVGLGQISPSGRCLSFDQSATGWTKCEGGCAFAVDNLTEKVEGISIIDDSRYYLGTVGTVKINHAGMQTSLGTPHGPAVQLLVAEACRQAHVSPCSLDGVECMADGQMMNDAVEVASLRKVACSEERVPLMLSAMKSNYGNAIQGSSLASMTKALYCQAYGYQQPSIHLVAVNPQIDDFMEGSMFMNQDIVPHSTKSSLYAAMSIGWGGTMGCGICSCGVDPARVRPVETCYPFKPMVFWPGGGGEEFPEPPNGYYISGSWTAWEEPQRMTRESAGCWTFIVTLGVNRFEEFQIHYDGDANLALHPGVSAGTNGSAAEGPNSGAFGLHWLVDGRVKLAVLQDDQEAPKLEDAKATAERSLDLLAKGKVESTMDSTSGMGDRYLVTLNIAGKWRAVSWERISSPEQVSSAGVLQTMASDSNIEGTYYITGSFNAWGFDELEKGDAPGHYKKEVRLVRGSYNFQIVRNKDRRQVFHPAYHGSTMGGGALGPDSSGQEFVWDLGGKAGDVFLIEFHRALEGGLDNKTVSFRFLREEPPSDDEVLLMKRPRYCIVGSWDGFQRSKEMTWNGVGYEHYVQVGPVGYESFQILHNGSWFECLYPSVANANTHEEHQIHYGIAPGFAGGEELVWSIGAHETEEGSAGVRYEVMLAVDRRGNPTNVSWKRLA</sequence>
<dbReference type="InterPro" id="IPR016039">
    <property type="entry name" value="Thiolase-like"/>
</dbReference>
<evidence type="ECO:0000256" key="2">
    <source>
        <dbReference type="ARBA" id="ARBA00022553"/>
    </source>
</evidence>
<dbReference type="GO" id="GO:0006633">
    <property type="term" value="P:fatty acid biosynthetic process"/>
    <property type="evidence" value="ECO:0007669"/>
    <property type="project" value="TreeGrafter"/>
</dbReference>
<name>A0A7S1SCT2_ALECA</name>
<keyword evidence="1" id="KW-0596">Phosphopantetheine</keyword>
<dbReference type="Pfam" id="PF02801">
    <property type="entry name" value="Ketoacyl-synt_C"/>
    <property type="match status" value="1"/>
</dbReference>
<reference evidence="5" key="1">
    <citation type="submission" date="2021-01" db="EMBL/GenBank/DDBJ databases">
        <authorList>
            <person name="Corre E."/>
            <person name="Pelletier E."/>
            <person name="Niang G."/>
            <person name="Scheremetjew M."/>
            <person name="Finn R."/>
            <person name="Kale V."/>
            <person name="Holt S."/>
            <person name="Cochrane G."/>
            <person name="Meng A."/>
            <person name="Brown T."/>
            <person name="Cohen L."/>
        </authorList>
    </citation>
    <scope>NUCLEOTIDE SEQUENCE</scope>
    <source>
        <strain evidence="5">OF101</strain>
    </source>
</reference>
<dbReference type="InterPro" id="IPR050091">
    <property type="entry name" value="PKS_NRPS_Biosynth_Enz"/>
</dbReference>
<protein>
    <recommendedName>
        <fullName evidence="4">Ketosynthase family 3 (KS3) domain-containing protein</fullName>
    </recommendedName>
</protein>
<feature type="domain" description="Ketosynthase family 3 (KS3)" evidence="4">
    <location>
        <begin position="1"/>
        <end position="236"/>
    </location>
</feature>
<proteinExistence type="predicted"/>
<dbReference type="PANTHER" id="PTHR43775:SF37">
    <property type="entry name" value="SI:DKEY-61P9.11"/>
    <property type="match status" value="1"/>
</dbReference>
<dbReference type="InterPro" id="IPR020841">
    <property type="entry name" value="PKS_Beta-ketoAc_synthase_dom"/>
</dbReference>
<evidence type="ECO:0000259" key="4">
    <source>
        <dbReference type="PROSITE" id="PS52004"/>
    </source>
</evidence>
<feature type="signal peptide" evidence="3">
    <location>
        <begin position="1"/>
        <end position="17"/>
    </location>
</feature>